<comment type="caution">
    <text evidence="5">The sequence shown here is derived from an EMBL/GenBank/DDBJ whole genome shotgun (WGS) entry which is preliminary data.</text>
</comment>
<dbReference type="Gene3D" id="1.10.10.2840">
    <property type="entry name" value="PucR C-terminal helix-turn-helix domain"/>
    <property type="match status" value="1"/>
</dbReference>
<feature type="domain" description="PucR C-terminal helix-turn-helix" evidence="3">
    <location>
        <begin position="454"/>
        <end position="510"/>
    </location>
</feature>
<dbReference type="PANTHER" id="PTHR33744:SF1">
    <property type="entry name" value="DNA-BINDING TRANSCRIPTIONAL ACTIVATOR ADER"/>
    <property type="match status" value="1"/>
</dbReference>
<dbReference type="PATRIC" id="fig|1705561.3.peg.686"/>
<dbReference type="Pfam" id="PF17853">
    <property type="entry name" value="GGDEF_2"/>
    <property type="match status" value="1"/>
</dbReference>
<evidence type="ECO:0000259" key="4">
    <source>
        <dbReference type="Pfam" id="PF17853"/>
    </source>
</evidence>
<dbReference type="InterPro" id="IPR012914">
    <property type="entry name" value="PucR_dom"/>
</dbReference>
<evidence type="ECO:0000313" key="6">
    <source>
        <dbReference type="Proteomes" id="UP000037688"/>
    </source>
</evidence>
<comment type="similarity">
    <text evidence="1">Belongs to the CdaR family.</text>
</comment>
<dbReference type="Proteomes" id="UP000037688">
    <property type="component" value="Unassembled WGS sequence"/>
</dbReference>
<dbReference type="Pfam" id="PF13556">
    <property type="entry name" value="HTH_30"/>
    <property type="match status" value="1"/>
</dbReference>
<keyword evidence="6" id="KW-1185">Reference proteome</keyword>
<gene>
    <name evidence="5" type="ORF">AMS66_04980</name>
</gene>
<dbReference type="PANTHER" id="PTHR33744">
    <property type="entry name" value="CARBOHYDRATE DIACID REGULATOR"/>
    <property type="match status" value="1"/>
</dbReference>
<sequence length="522" mass="59197">MICKSGSGWSIGLKTTGITLKELLNIPILSKAKVISGHQGLDRVVRFVDIMEVPDLQGWLREGMLMLTTAYSIRDNPGLLGELIYTLNEAGAAALAIKPARFLKEIPKEAVAASNDCGLPIIEIPPEIPYMDITQPVMELVLDRQAALLRRSEEVYRTLMTMVLENSGIQAVGDNVAELLQAPVGVIDNAGQMIVSSPPDYDWKEAVDPLVWEINLDRRKVARLLVDKDSLDEMEQVGIEQARLVLSLELMRNKVAEDTELRLRGNFIDELLTPPLLLPHEAESRGRKLGMNPEHLWEVAVMEGETAPDEDLLAELLGQEARKRRVAPHIEFRTNRAVLFLPTRESRDAAWMDDVQSWTDTIGLWLEDPANKLGQFRAGVGTQVPLWNMHQSYGEARNALMVSSRLSGGRTTRFEDVEVYHLLSETANDPGFSALFERKLGKLRTYDDEHSGDLLRTFFYYLESRGSLIETANRLYIHRNSVKYRLERIRDITGFDLNHPREQFVCHLCLVYYYMKQDKQEV</sequence>
<reference evidence="5 6" key="1">
    <citation type="submission" date="2015-08" db="EMBL/GenBank/DDBJ databases">
        <title>Draft genome sequence of cellulolytic and xylanolytic Paenibacillus sp. A59, isolated from a decaying forest soil from Patagonia, Argentina.</title>
        <authorList>
            <person name="Ghio S."/>
            <person name="Caceres A.M."/>
            <person name="Talia P."/>
            <person name="Grasso D."/>
            <person name="Campos E."/>
        </authorList>
    </citation>
    <scope>NUCLEOTIDE SEQUENCE [LARGE SCALE GENOMIC DNA]</scope>
    <source>
        <strain evidence="5 6">A59</strain>
    </source>
</reference>
<evidence type="ECO:0000256" key="1">
    <source>
        <dbReference type="ARBA" id="ARBA00006754"/>
    </source>
</evidence>
<proteinExistence type="inferred from homology"/>
<accession>A0A0M9BRZ0</accession>
<feature type="domain" description="Purine catabolism PurC-like" evidence="2">
    <location>
        <begin position="22"/>
        <end position="140"/>
    </location>
</feature>
<dbReference type="AlphaFoldDB" id="A0A0M9BRZ0"/>
<dbReference type="InterPro" id="IPR042070">
    <property type="entry name" value="PucR_C-HTH_sf"/>
</dbReference>
<name>A0A0M9BRZ0_9BACL</name>
<evidence type="ECO:0000313" key="5">
    <source>
        <dbReference type="EMBL" id="KOY17609.1"/>
    </source>
</evidence>
<protein>
    <submittedName>
        <fullName evidence="5">Polyketide synthase regulator</fullName>
    </submittedName>
</protein>
<evidence type="ECO:0000259" key="3">
    <source>
        <dbReference type="Pfam" id="PF13556"/>
    </source>
</evidence>
<dbReference type="Pfam" id="PF07905">
    <property type="entry name" value="PucR"/>
    <property type="match status" value="1"/>
</dbReference>
<feature type="domain" description="CdaR GGDEF-like" evidence="4">
    <location>
        <begin position="281"/>
        <end position="401"/>
    </location>
</feature>
<dbReference type="InterPro" id="IPR041522">
    <property type="entry name" value="CdaR_GGDEF"/>
</dbReference>
<dbReference type="InterPro" id="IPR025736">
    <property type="entry name" value="PucR_C-HTH_dom"/>
</dbReference>
<dbReference type="InterPro" id="IPR051448">
    <property type="entry name" value="CdaR-like_regulators"/>
</dbReference>
<organism evidence="5 6">
    <name type="scientific">Paenibacillus xylanivorans</name>
    <dbReference type="NCBI Taxonomy" id="1705561"/>
    <lineage>
        <taxon>Bacteria</taxon>
        <taxon>Bacillati</taxon>
        <taxon>Bacillota</taxon>
        <taxon>Bacilli</taxon>
        <taxon>Bacillales</taxon>
        <taxon>Paenibacillaceae</taxon>
        <taxon>Paenibacillus</taxon>
    </lineage>
</organism>
<dbReference type="EMBL" id="LITU01000036">
    <property type="protein sequence ID" value="KOY17609.1"/>
    <property type="molecule type" value="Genomic_DNA"/>
</dbReference>
<evidence type="ECO:0000259" key="2">
    <source>
        <dbReference type="Pfam" id="PF07905"/>
    </source>
</evidence>